<keyword evidence="2" id="KW-1185">Reference proteome</keyword>
<organism evidence="1 2">
    <name type="scientific">Thelephora ganbajun</name>
    <name type="common">Ganba fungus</name>
    <dbReference type="NCBI Taxonomy" id="370292"/>
    <lineage>
        <taxon>Eukaryota</taxon>
        <taxon>Fungi</taxon>
        <taxon>Dikarya</taxon>
        <taxon>Basidiomycota</taxon>
        <taxon>Agaricomycotina</taxon>
        <taxon>Agaricomycetes</taxon>
        <taxon>Thelephorales</taxon>
        <taxon>Thelephoraceae</taxon>
        <taxon>Thelephora</taxon>
    </lineage>
</organism>
<evidence type="ECO:0000313" key="2">
    <source>
        <dbReference type="Proteomes" id="UP000886501"/>
    </source>
</evidence>
<evidence type="ECO:0000313" key="1">
    <source>
        <dbReference type="EMBL" id="KAF9644186.1"/>
    </source>
</evidence>
<reference evidence="1" key="1">
    <citation type="submission" date="2019-10" db="EMBL/GenBank/DDBJ databases">
        <authorList>
            <consortium name="DOE Joint Genome Institute"/>
            <person name="Kuo A."/>
            <person name="Miyauchi S."/>
            <person name="Kiss E."/>
            <person name="Drula E."/>
            <person name="Kohler A."/>
            <person name="Sanchez-Garcia M."/>
            <person name="Andreopoulos B."/>
            <person name="Barry K.W."/>
            <person name="Bonito G."/>
            <person name="Buee M."/>
            <person name="Carver A."/>
            <person name="Chen C."/>
            <person name="Cichocki N."/>
            <person name="Clum A."/>
            <person name="Culley D."/>
            <person name="Crous P.W."/>
            <person name="Fauchery L."/>
            <person name="Girlanda M."/>
            <person name="Hayes R."/>
            <person name="Keri Z."/>
            <person name="Labutti K."/>
            <person name="Lipzen A."/>
            <person name="Lombard V."/>
            <person name="Magnuson J."/>
            <person name="Maillard F."/>
            <person name="Morin E."/>
            <person name="Murat C."/>
            <person name="Nolan M."/>
            <person name="Ohm R."/>
            <person name="Pangilinan J."/>
            <person name="Pereira M."/>
            <person name="Perotto S."/>
            <person name="Peter M."/>
            <person name="Riley R."/>
            <person name="Sitrit Y."/>
            <person name="Stielow B."/>
            <person name="Szollosi G."/>
            <person name="Zifcakova L."/>
            <person name="Stursova M."/>
            <person name="Spatafora J.W."/>
            <person name="Tedersoo L."/>
            <person name="Vaario L.-M."/>
            <person name="Yamada A."/>
            <person name="Yan M."/>
            <person name="Wang P."/>
            <person name="Xu J."/>
            <person name="Bruns T."/>
            <person name="Baldrian P."/>
            <person name="Vilgalys R."/>
            <person name="Henrissat B."/>
            <person name="Grigoriev I.V."/>
            <person name="Hibbett D."/>
            <person name="Nagy L.G."/>
            <person name="Martin F.M."/>
        </authorList>
    </citation>
    <scope>NUCLEOTIDE SEQUENCE</scope>
    <source>
        <strain evidence="1">P2</strain>
    </source>
</reference>
<accession>A0ACB6Z3M1</accession>
<sequence length="202" mass="22537">MVESLVDPADKQNVPKAVMLIQLINNLRTLDTTNYNPSQVDKHEALIAIGAIFSAFMNPFVNVEMSLAEQLTSLSKYAHAAFILYLKHSTDFMTAPLYTDSQAIVKDIFFCVAKQQVLNPAADFHMIHCGTDRLETNFCLARTQTHHRNFNILDLANKLATSSLIDSIYLRNPELDAGSRRLKVSGAIGVDHVNPKSWKADC</sequence>
<dbReference type="EMBL" id="MU118154">
    <property type="protein sequence ID" value="KAF9644186.1"/>
    <property type="molecule type" value="Genomic_DNA"/>
</dbReference>
<proteinExistence type="predicted"/>
<protein>
    <submittedName>
        <fullName evidence="1">Uncharacterized protein</fullName>
    </submittedName>
</protein>
<comment type="caution">
    <text evidence="1">The sequence shown here is derived from an EMBL/GenBank/DDBJ whole genome shotgun (WGS) entry which is preliminary data.</text>
</comment>
<reference evidence="1" key="2">
    <citation type="journal article" date="2020" name="Nat. Commun.">
        <title>Large-scale genome sequencing of mycorrhizal fungi provides insights into the early evolution of symbiotic traits.</title>
        <authorList>
            <person name="Miyauchi S."/>
            <person name="Kiss E."/>
            <person name="Kuo A."/>
            <person name="Drula E."/>
            <person name="Kohler A."/>
            <person name="Sanchez-Garcia M."/>
            <person name="Morin E."/>
            <person name="Andreopoulos B."/>
            <person name="Barry K.W."/>
            <person name="Bonito G."/>
            <person name="Buee M."/>
            <person name="Carver A."/>
            <person name="Chen C."/>
            <person name="Cichocki N."/>
            <person name="Clum A."/>
            <person name="Culley D."/>
            <person name="Crous P.W."/>
            <person name="Fauchery L."/>
            <person name="Girlanda M."/>
            <person name="Hayes R.D."/>
            <person name="Keri Z."/>
            <person name="LaButti K."/>
            <person name="Lipzen A."/>
            <person name="Lombard V."/>
            <person name="Magnuson J."/>
            <person name="Maillard F."/>
            <person name="Murat C."/>
            <person name="Nolan M."/>
            <person name="Ohm R.A."/>
            <person name="Pangilinan J."/>
            <person name="Pereira M.F."/>
            <person name="Perotto S."/>
            <person name="Peter M."/>
            <person name="Pfister S."/>
            <person name="Riley R."/>
            <person name="Sitrit Y."/>
            <person name="Stielow J.B."/>
            <person name="Szollosi G."/>
            <person name="Zifcakova L."/>
            <person name="Stursova M."/>
            <person name="Spatafora J.W."/>
            <person name="Tedersoo L."/>
            <person name="Vaario L.M."/>
            <person name="Yamada A."/>
            <person name="Yan M."/>
            <person name="Wang P."/>
            <person name="Xu J."/>
            <person name="Bruns T."/>
            <person name="Baldrian P."/>
            <person name="Vilgalys R."/>
            <person name="Dunand C."/>
            <person name="Henrissat B."/>
            <person name="Grigoriev I.V."/>
            <person name="Hibbett D."/>
            <person name="Nagy L.G."/>
            <person name="Martin F.M."/>
        </authorList>
    </citation>
    <scope>NUCLEOTIDE SEQUENCE</scope>
    <source>
        <strain evidence="1">P2</strain>
    </source>
</reference>
<name>A0ACB6Z3M1_THEGA</name>
<gene>
    <name evidence="1" type="ORF">BDM02DRAFT_3131909</name>
</gene>
<dbReference type="Proteomes" id="UP000886501">
    <property type="component" value="Unassembled WGS sequence"/>
</dbReference>